<proteinExistence type="predicted"/>
<dbReference type="InterPro" id="IPR011330">
    <property type="entry name" value="Glyco_hydro/deAcase_b/a-brl"/>
</dbReference>
<dbReference type="InterPro" id="IPR052740">
    <property type="entry name" value="CE4"/>
</dbReference>
<dbReference type="STRING" id="1193182.BN11_1150003"/>
<evidence type="ECO:0008006" key="3">
    <source>
        <dbReference type="Google" id="ProtNLM"/>
    </source>
</evidence>
<keyword evidence="2" id="KW-1185">Reference proteome</keyword>
<dbReference type="AlphaFoldDB" id="W6JT02"/>
<sequence>MTIFLSGIYLLREADAKRYHAPRHDPGDTDIPFLSDGSVKRTIEGVGAAWLEGHEIGTHYNGHFCGPGGVGDWTSKEWRDEIDQAVWMVKHWRTTTGWTSIPSLPFDYDKELIGSRTPCLLGSDALLPTAQKLGWRYDSSTSARQVWPTRFEGTTMWNLGLSQIPFPGHKFEVLAMDYNYMANQSGPQPGKDASKYSGWKTEALGALLAGHERAHTGNRAPLVIGNHFEQWNGGIYMDAIEEAMRTLAKAPDTYLVSFRQLVDWLDRQDPILLGQLTHLDVGQVPEGGWAGFGAE</sequence>
<protein>
    <recommendedName>
        <fullName evidence="3">Secreted protein</fullName>
    </recommendedName>
</protein>
<dbReference type="SUPFAM" id="SSF88713">
    <property type="entry name" value="Glycoside hydrolase/deacetylase"/>
    <property type="match status" value="1"/>
</dbReference>
<dbReference type="Proteomes" id="UP000035763">
    <property type="component" value="Unassembled WGS sequence"/>
</dbReference>
<dbReference type="GO" id="GO:0005975">
    <property type="term" value="P:carbohydrate metabolic process"/>
    <property type="evidence" value="ECO:0007669"/>
    <property type="project" value="InterPro"/>
</dbReference>
<name>W6JT02_9MICO</name>
<reference evidence="1 2" key="1">
    <citation type="journal article" date="2013" name="ISME J.">
        <title>A metabolic model for members of the genus Tetrasphaera involved in enhanced biological phosphorus removal.</title>
        <authorList>
            <person name="Kristiansen R."/>
            <person name="Nguyen H.T.T."/>
            <person name="Saunders A.M."/>
            <person name="Nielsen J.L."/>
            <person name="Wimmer R."/>
            <person name="Le V.Q."/>
            <person name="McIlroy S.J."/>
            <person name="Petrovski S."/>
            <person name="Seviour R.J."/>
            <person name="Calteau A."/>
            <person name="Nielsen K.L."/>
            <person name="Nielsen P.H."/>
        </authorList>
    </citation>
    <scope>NUCLEOTIDE SEQUENCE [LARGE SCALE GENOMIC DNA]</scope>
    <source>
        <strain evidence="1 2">Ben110</strain>
    </source>
</reference>
<organism evidence="1 2">
    <name type="scientific">Nostocoides australiense Ben110</name>
    <dbReference type="NCBI Taxonomy" id="1193182"/>
    <lineage>
        <taxon>Bacteria</taxon>
        <taxon>Bacillati</taxon>
        <taxon>Actinomycetota</taxon>
        <taxon>Actinomycetes</taxon>
        <taxon>Micrococcales</taxon>
        <taxon>Intrasporangiaceae</taxon>
        <taxon>Nostocoides</taxon>
    </lineage>
</organism>
<evidence type="ECO:0000313" key="1">
    <source>
        <dbReference type="EMBL" id="CCH71857.1"/>
    </source>
</evidence>
<dbReference type="EMBL" id="CAJA01000019">
    <property type="protein sequence ID" value="CCH71857.1"/>
    <property type="molecule type" value="Genomic_DNA"/>
</dbReference>
<dbReference type="PANTHER" id="PTHR45985:SF3">
    <property type="entry name" value="CHITIN DEACETYLASE-LIKE 4"/>
    <property type="match status" value="1"/>
</dbReference>
<gene>
    <name evidence="1" type="ORF">BN11_1150003</name>
</gene>
<dbReference type="Gene3D" id="3.20.20.370">
    <property type="entry name" value="Glycoside hydrolase/deacetylase"/>
    <property type="match status" value="1"/>
</dbReference>
<dbReference type="RefSeq" id="WP_201329249.1">
    <property type="nucleotide sequence ID" value="NZ_HG764815.1"/>
</dbReference>
<evidence type="ECO:0000313" key="2">
    <source>
        <dbReference type="Proteomes" id="UP000035763"/>
    </source>
</evidence>
<accession>W6JT02</accession>
<comment type="caution">
    <text evidence="1">The sequence shown here is derived from an EMBL/GenBank/DDBJ whole genome shotgun (WGS) entry which is preliminary data.</text>
</comment>
<dbReference type="PANTHER" id="PTHR45985">
    <property type="match status" value="1"/>
</dbReference>